<dbReference type="AlphaFoldDB" id="A0AAN8GFJ6"/>
<organism evidence="2 3">
    <name type="scientific">Champsocephalus esox</name>
    <name type="common">pike icefish</name>
    <dbReference type="NCBI Taxonomy" id="159716"/>
    <lineage>
        <taxon>Eukaryota</taxon>
        <taxon>Metazoa</taxon>
        <taxon>Chordata</taxon>
        <taxon>Craniata</taxon>
        <taxon>Vertebrata</taxon>
        <taxon>Euteleostomi</taxon>
        <taxon>Actinopterygii</taxon>
        <taxon>Neopterygii</taxon>
        <taxon>Teleostei</taxon>
        <taxon>Neoteleostei</taxon>
        <taxon>Acanthomorphata</taxon>
        <taxon>Eupercaria</taxon>
        <taxon>Perciformes</taxon>
        <taxon>Notothenioidei</taxon>
        <taxon>Channichthyidae</taxon>
        <taxon>Champsocephalus</taxon>
    </lineage>
</organism>
<proteinExistence type="predicted"/>
<evidence type="ECO:0000256" key="1">
    <source>
        <dbReference type="SAM" id="MobiDB-lite"/>
    </source>
</evidence>
<accession>A0AAN8GFJ6</accession>
<evidence type="ECO:0000313" key="3">
    <source>
        <dbReference type="Proteomes" id="UP001335648"/>
    </source>
</evidence>
<keyword evidence="3" id="KW-1185">Reference proteome</keyword>
<feature type="compositionally biased region" description="Polar residues" evidence="1">
    <location>
        <begin position="46"/>
        <end position="63"/>
    </location>
</feature>
<sequence length="131" mass="13763">MSQRNRQQSTQNHQPAPPPPCFAVSYAGPTRSAHGLSAPGGGWPAPSTTSGKTIKTALLTQAPTARAPPALQADRSRDLPEGGGYSSPQLGSAAPSDHVLMCALEHRSASRRAGHVREVSSPLYNLHYNTT</sequence>
<feature type="region of interest" description="Disordered" evidence="1">
    <location>
        <begin position="1"/>
        <end position="94"/>
    </location>
</feature>
<protein>
    <submittedName>
        <fullName evidence="2">Uncharacterized protein</fullName>
    </submittedName>
</protein>
<gene>
    <name evidence="2" type="ORF">CesoFtcFv8_023691</name>
</gene>
<name>A0AAN8GFJ6_9TELE</name>
<dbReference type="EMBL" id="JAULUE010002065">
    <property type="protein sequence ID" value="KAK5878271.1"/>
    <property type="molecule type" value="Genomic_DNA"/>
</dbReference>
<dbReference type="Proteomes" id="UP001335648">
    <property type="component" value="Unassembled WGS sequence"/>
</dbReference>
<evidence type="ECO:0000313" key="2">
    <source>
        <dbReference type="EMBL" id="KAK5878271.1"/>
    </source>
</evidence>
<feature type="compositionally biased region" description="Polar residues" evidence="1">
    <location>
        <begin position="1"/>
        <end position="14"/>
    </location>
</feature>
<reference evidence="2 3" key="1">
    <citation type="journal article" date="2023" name="Mol. Biol. Evol.">
        <title>Genomics of Secondarily Temperate Adaptation in the Only Non-Antarctic Icefish.</title>
        <authorList>
            <person name="Rivera-Colon A.G."/>
            <person name="Rayamajhi N."/>
            <person name="Minhas B.F."/>
            <person name="Madrigal G."/>
            <person name="Bilyk K.T."/>
            <person name="Yoon V."/>
            <person name="Hune M."/>
            <person name="Gregory S."/>
            <person name="Cheng C.H.C."/>
            <person name="Catchen J.M."/>
        </authorList>
    </citation>
    <scope>NUCLEOTIDE SEQUENCE [LARGE SCALE GENOMIC DNA]</scope>
    <source>
        <strain evidence="2">JC2023a</strain>
    </source>
</reference>
<comment type="caution">
    <text evidence="2">The sequence shown here is derived from an EMBL/GenBank/DDBJ whole genome shotgun (WGS) entry which is preliminary data.</text>
</comment>